<keyword evidence="1" id="KW-0472">Membrane</keyword>
<accession>A0A9D1E1D1</accession>
<dbReference type="EMBL" id="DVHI01000058">
    <property type="protein sequence ID" value="HIR62778.1"/>
    <property type="molecule type" value="Genomic_DNA"/>
</dbReference>
<protein>
    <submittedName>
        <fullName evidence="2">DUF4293 domain-containing protein</fullName>
    </submittedName>
</protein>
<feature type="transmembrane region" description="Helical" evidence="1">
    <location>
        <begin position="79"/>
        <end position="96"/>
    </location>
</feature>
<name>A0A9D1E1D1_9BACT</name>
<dbReference type="Proteomes" id="UP000886744">
    <property type="component" value="Unassembled WGS sequence"/>
</dbReference>
<reference evidence="2" key="1">
    <citation type="submission" date="2020-10" db="EMBL/GenBank/DDBJ databases">
        <authorList>
            <person name="Gilroy R."/>
        </authorList>
    </citation>
    <scope>NUCLEOTIDE SEQUENCE</scope>
    <source>
        <strain evidence="2">ChiHjej13B12-12457</strain>
    </source>
</reference>
<proteinExistence type="predicted"/>
<sequence length="154" mass="17456">MFFRIQSLFLTIAAGLLVSMFFAPMIRFVGEDTVIRFVEVAAFKGFTLTTIFQLVCAVLSIVTLVSFKNRIRQIRLCNLNTLILIAYQIILAVYFFQRDTKLGEDAIFTVPCLFPICAAILTFIAMRYIARDEAMVIASTRLRSGKRGHRSQGK</sequence>
<dbReference type="Pfam" id="PF14126">
    <property type="entry name" value="DUF4293"/>
    <property type="match status" value="1"/>
</dbReference>
<keyword evidence="1" id="KW-0812">Transmembrane</keyword>
<feature type="transmembrane region" description="Helical" evidence="1">
    <location>
        <begin position="7"/>
        <end position="26"/>
    </location>
</feature>
<dbReference type="AlphaFoldDB" id="A0A9D1E1D1"/>
<reference evidence="2" key="2">
    <citation type="journal article" date="2021" name="PeerJ">
        <title>Extensive microbial diversity within the chicken gut microbiome revealed by metagenomics and culture.</title>
        <authorList>
            <person name="Gilroy R."/>
            <person name="Ravi A."/>
            <person name="Getino M."/>
            <person name="Pursley I."/>
            <person name="Horton D.L."/>
            <person name="Alikhan N.F."/>
            <person name="Baker D."/>
            <person name="Gharbi K."/>
            <person name="Hall N."/>
            <person name="Watson M."/>
            <person name="Adriaenssens E.M."/>
            <person name="Foster-Nyarko E."/>
            <person name="Jarju S."/>
            <person name="Secka A."/>
            <person name="Antonio M."/>
            <person name="Oren A."/>
            <person name="Chaudhuri R.R."/>
            <person name="La Ragione R."/>
            <person name="Hildebrand F."/>
            <person name="Pallen M.J."/>
        </authorList>
    </citation>
    <scope>NUCLEOTIDE SEQUENCE</scope>
    <source>
        <strain evidence="2">ChiHjej13B12-12457</strain>
    </source>
</reference>
<gene>
    <name evidence="2" type="ORF">IAC94_04565</name>
</gene>
<feature type="transmembrane region" description="Helical" evidence="1">
    <location>
        <begin position="46"/>
        <end position="67"/>
    </location>
</feature>
<keyword evidence="1" id="KW-1133">Transmembrane helix</keyword>
<evidence type="ECO:0000313" key="3">
    <source>
        <dbReference type="Proteomes" id="UP000886744"/>
    </source>
</evidence>
<comment type="caution">
    <text evidence="2">The sequence shown here is derived from an EMBL/GenBank/DDBJ whole genome shotgun (WGS) entry which is preliminary data.</text>
</comment>
<dbReference type="InterPro" id="IPR025635">
    <property type="entry name" value="DUF4293"/>
</dbReference>
<organism evidence="2 3">
    <name type="scientific">Candidatus Coprenecus avistercoris</name>
    <dbReference type="NCBI Taxonomy" id="2840730"/>
    <lineage>
        <taxon>Bacteria</taxon>
        <taxon>Pseudomonadati</taxon>
        <taxon>Bacteroidota</taxon>
        <taxon>Bacteroidia</taxon>
        <taxon>Bacteroidales</taxon>
        <taxon>Rikenellaceae</taxon>
        <taxon>Rikenellaceae incertae sedis</taxon>
        <taxon>Candidatus Coprenecus</taxon>
    </lineage>
</organism>
<feature type="transmembrane region" description="Helical" evidence="1">
    <location>
        <begin position="108"/>
        <end position="130"/>
    </location>
</feature>
<evidence type="ECO:0000313" key="2">
    <source>
        <dbReference type="EMBL" id="HIR62778.1"/>
    </source>
</evidence>
<evidence type="ECO:0000256" key="1">
    <source>
        <dbReference type="SAM" id="Phobius"/>
    </source>
</evidence>